<evidence type="ECO:0000313" key="1">
    <source>
        <dbReference type="EMBL" id="KAF3698689.1"/>
    </source>
</evidence>
<sequence>MGILFNFFFKSRGNFVVFNSPLNKKCSSIQANVLAHPDFNLLDRQDCQRRIVTVIESTTKIKSPLSVYGSE</sequence>
<accession>A0A6G1Q8F1</accession>
<dbReference type="Proteomes" id="UP000503349">
    <property type="component" value="Chromosome 14"/>
</dbReference>
<name>A0A6G1Q8F1_CHAAH</name>
<dbReference type="EMBL" id="CM015725">
    <property type="protein sequence ID" value="KAF3698689.1"/>
    <property type="molecule type" value="Genomic_DNA"/>
</dbReference>
<reference evidence="2" key="2">
    <citation type="submission" date="2019-02" db="EMBL/GenBank/DDBJ databases">
        <title>Opniocepnalus argus Var Kimnra genome.</title>
        <authorList>
            <person name="Zhou C."/>
            <person name="Xiao S."/>
        </authorList>
    </citation>
    <scope>NUCLEOTIDE SEQUENCE [LARGE SCALE GENOMIC DNA]</scope>
</reference>
<proteinExistence type="predicted"/>
<organism evidence="1 2">
    <name type="scientific">Channa argus</name>
    <name type="common">Northern snakehead</name>
    <name type="synonym">Ophicephalus argus</name>
    <dbReference type="NCBI Taxonomy" id="215402"/>
    <lineage>
        <taxon>Eukaryota</taxon>
        <taxon>Metazoa</taxon>
        <taxon>Chordata</taxon>
        <taxon>Craniata</taxon>
        <taxon>Vertebrata</taxon>
        <taxon>Euteleostomi</taxon>
        <taxon>Actinopterygii</taxon>
        <taxon>Neopterygii</taxon>
        <taxon>Teleostei</taxon>
        <taxon>Neoteleostei</taxon>
        <taxon>Acanthomorphata</taxon>
        <taxon>Anabantaria</taxon>
        <taxon>Anabantiformes</taxon>
        <taxon>Channoidei</taxon>
        <taxon>Channidae</taxon>
        <taxon>Channa</taxon>
    </lineage>
</organism>
<reference evidence="1 2" key="1">
    <citation type="submission" date="2019-02" db="EMBL/GenBank/DDBJ databases">
        <title>Opniocepnalus argus genome.</title>
        <authorList>
            <person name="Zhou C."/>
            <person name="Xiao S."/>
        </authorList>
    </citation>
    <scope>NUCLEOTIDE SEQUENCE [LARGE SCALE GENOMIC DNA]</scope>
    <source>
        <strain evidence="1">OARG1902GOOAL</strain>
        <tissue evidence="1">Muscle</tissue>
    </source>
</reference>
<evidence type="ECO:0000313" key="2">
    <source>
        <dbReference type="Proteomes" id="UP000503349"/>
    </source>
</evidence>
<protein>
    <submittedName>
        <fullName evidence="1">Uncharacterized protein</fullName>
    </submittedName>
</protein>
<dbReference type="AlphaFoldDB" id="A0A6G1Q8F1"/>
<keyword evidence="2" id="KW-1185">Reference proteome</keyword>
<gene>
    <name evidence="1" type="ORF">EXN66_Car014376</name>
</gene>